<evidence type="ECO:0000313" key="1">
    <source>
        <dbReference type="EMBL" id="NWJ48765.1"/>
    </source>
</evidence>
<dbReference type="RefSeq" id="WP_341470605.1">
    <property type="nucleotide sequence ID" value="NZ_CP128400.1"/>
</dbReference>
<dbReference type="Proteomes" id="UP000521676">
    <property type="component" value="Unassembled WGS sequence"/>
</dbReference>
<gene>
    <name evidence="1" type="ORF">HXX08_23140</name>
    <name evidence="2" type="ORF">OZ401_004316</name>
</gene>
<evidence type="ECO:0000313" key="2">
    <source>
        <dbReference type="EMBL" id="WJW68700.1"/>
    </source>
</evidence>
<reference evidence="1 3" key="1">
    <citation type="submission" date="2020-06" db="EMBL/GenBank/DDBJ databases">
        <title>Anoxygenic phototrophic Chloroflexota member uses a Type I reaction center.</title>
        <authorList>
            <person name="Tsuji J.M."/>
            <person name="Shaw N.A."/>
            <person name="Nagashima S."/>
            <person name="Venkiteswaran J."/>
            <person name="Schiff S.L."/>
            <person name="Hanada S."/>
            <person name="Tank M."/>
            <person name="Neufeld J.D."/>
        </authorList>
    </citation>
    <scope>NUCLEOTIDE SEQUENCE [LARGE SCALE GENOMIC DNA]</scope>
    <source>
        <strain evidence="1">L227-S17</strain>
    </source>
</reference>
<evidence type="ECO:0000313" key="4">
    <source>
        <dbReference type="Proteomes" id="UP001431572"/>
    </source>
</evidence>
<organism evidence="1 3">
    <name type="scientific">Candidatus Chlorohelix allophototropha</name>
    <dbReference type="NCBI Taxonomy" id="3003348"/>
    <lineage>
        <taxon>Bacteria</taxon>
        <taxon>Bacillati</taxon>
        <taxon>Chloroflexota</taxon>
        <taxon>Chloroflexia</taxon>
        <taxon>Candidatus Chloroheliales</taxon>
        <taxon>Candidatus Chloroheliaceae</taxon>
        <taxon>Candidatus Chlorohelix</taxon>
    </lineage>
</organism>
<dbReference type="EMBL" id="CP128400">
    <property type="protein sequence ID" value="WJW68700.1"/>
    <property type="molecule type" value="Genomic_DNA"/>
</dbReference>
<accession>A0A8T7M9G6</accession>
<dbReference type="Proteomes" id="UP001431572">
    <property type="component" value="Chromosome 2"/>
</dbReference>
<dbReference type="AlphaFoldDB" id="A0A8T7M9G6"/>
<name>A0A8T7M9G6_9CHLR</name>
<reference evidence="2" key="2">
    <citation type="journal article" date="2024" name="Nature">
        <title>Anoxygenic phototroph of the Chloroflexota uses a type I reaction centre.</title>
        <authorList>
            <person name="Tsuji J.M."/>
            <person name="Shaw N.A."/>
            <person name="Nagashima S."/>
            <person name="Venkiteswaran J.J."/>
            <person name="Schiff S.L."/>
            <person name="Watanabe T."/>
            <person name="Fukui M."/>
            <person name="Hanada S."/>
            <person name="Tank M."/>
            <person name="Neufeld J.D."/>
        </authorList>
    </citation>
    <scope>NUCLEOTIDE SEQUENCE</scope>
    <source>
        <strain evidence="2">L227-S17</strain>
    </source>
</reference>
<dbReference type="EMBL" id="JACATZ010000003">
    <property type="protein sequence ID" value="NWJ48765.1"/>
    <property type="molecule type" value="Genomic_DNA"/>
</dbReference>
<keyword evidence="4" id="KW-1185">Reference proteome</keyword>
<proteinExistence type="predicted"/>
<sequence>MKTQVMLEELHEQWHALANQLLVASLTMEMCGSAKNLKETDFQVVQQALLQAVQHLKEARQTIGHLEDQPAPPSEGVQRPPLMLIVDNSLKGKQANVC</sequence>
<evidence type="ECO:0000313" key="3">
    <source>
        <dbReference type="Proteomes" id="UP000521676"/>
    </source>
</evidence>
<protein>
    <submittedName>
        <fullName evidence="1">Uncharacterized protein</fullName>
    </submittedName>
</protein>